<organism evidence="1 2">
    <name type="scientific">Eretmocerus hayati</name>
    <dbReference type="NCBI Taxonomy" id="131215"/>
    <lineage>
        <taxon>Eukaryota</taxon>
        <taxon>Metazoa</taxon>
        <taxon>Ecdysozoa</taxon>
        <taxon>Arthropoda</taxon>
        <taxon>Hexapoda</taxon>
        <taxon>Insecta</taxon>
        <taxon>Pterygota</taxon>
        <taxon>Neoptera</taxon>
        <taxon>Endopterygota</taxon>
        <taxon>Hymenoptera</taxon>
        <taxon>Apocrita</taxon>
        <taxon>Proctotrupomorpha</taxon>
        <taxon>Chalcidoidea</taxon>
        <taxon>Aphelinidae</taxon>
        <taxon>Aphelininae</taxon>
        <taxon>Eretmocerus</taxon>
    </lineage>
</organism>
<feature type="non-terminal residue" evidence="1">
    <location>
        <position position="1"/>
    </location>
</feature>
<protein>
    <submittedName>
        <fullName evidence="1">Uncharacterized protein</fullName>
    </submittedName>
</protein>
<comment type="caution">
    <text evidence="1">The sequence shown here is derived from an EMBL/GenBank/DDBJ whole genome shotgun (WGS) entry which is preliminary data.</text>
</comment>
<reference evidence="1" key="1">
    <citation type="submission" date="2023-04" db="EMBL/GenBank/DDBJ databases">
        <title>A chromosome-level genome assembly of the parasitoid wasp Eretmocerus hayati.</title>
        <authorList>
            <person name="Zhong Y."/>
            <person name="Liu S."/>
            <person name="Liu Y."/>
        </authorList>
    </citation>
    <scope>NUCLEOTIDE SEQUENCE</scope>
    <source>
        <strain evidence="1">ZJU_SS_LIU_2023</strain>
    </source>
</reference>
<dbReference type="EMBL" id="CM056742">
    <property type="protein sequence ID" value="KAJ8675423.1"/>
    <property type="molecule type" value="Genomic_DNA"/>
</dbReference>
<keyword evidence="2" id="KW-1185">Reference proteome</keyword>
<proteinExistence type="predicted"/>
<dbReference type="Proteomes" id="UP001239111">
    <property type="component" value="Chromosome 2"/>
</dbReference>
<evidence type="ECO:0000313" key="1">
    <source>
        <dbReference type="EMBL" id="KAJ8675423.1"/>
    </source>
</evidence>
<accession>A0ACC2NX35</accession>
<evidence type="ECO:0000313" key="2">
    <source>
        <dbReference type="Proteomes" id="UP001239111"/>
    </source>
</evidence>
<sequence length="384" mass="43653">NVEDAEKCLAAGTELKLHDQVLDPHKALHRKEVVEKNEEKKKKLKDSRNLYLVKEGVVLASSPAAADVSAADMAKRLQLEKWKSQILRNLSMFVSRNRLVVQNLPPTLDDDKLRQIFKKHSNSDAVITEARVMRDLKNIDGNGVGKSKEYGFVAFTNHEDALKALRSINNNPTIFTKAKRPIVAFSIENRSMVKVKQKRMENSRWQNPLWKKRPSDAEGQNENNKIPPKKAKLEKQQGQKQQPQNLSKKAKKKYQQAQKQKQQQEQAQQGKKVKGDKVGGEEEIATFAGSTSKPGASGKHGKMFLRKQATLHTQNVKRQKKKAKATMQIAARKRELKLARKDPKPKQGSKKPDADEVNFNKIVNRHRNKLASKPTNVKTKWFDS</sequence>
<name>A0ACC2NX35_9HYME</name>
<gene>
    <name evidence="1" type="ORF">QAD02_011209</name>
</gene>